<sequence length="94" mass="10873">MDPKREDLCGFLPPCLFSVREREALSFLRQSPPERAQPPRATNQDGHRRLHSQQPDPDVVDTTGLTRDDRTVQKWLIHEFKKVSFLSNKKTSTS</sequence>
<accession>A0A0L9TN03</accession>
<gene>
    <name evidence="2" type="ORF">LR48_Vigan01g108900</name>
</gene>
<name>A0A0L9TN03_PHAAN</name>
<evidence type="ECO:0000313" key="3">
    <source>
        <dbReference type="Proteomes" id="UP000053144"/>
    </source>
</evidence>
<protein>
    <submittedName>
        <fullName evidence="2">Uncharacterized protein</fullName>
    </submittedName>
</protein>
<dbReference type="Gramene" id="KOM31534">
    <property type="protein sequence ID" value="KOM31534"/>
    <property type="gene ID" value="LR48_Vigan01g108900"/>
</dbReference>
<feature type="region of interest" description="Disordered" evidence="1">
    <location>
        <begin position="27"/>
        <end position="65"/>
    </location>
</feature>
<organism evidence="2 3">
    <name type="scientific">Phaseolus angularis</name>
    <name type="common">Azuki bean</name>
    <name type="synonym">Vigna angularis</name>
    <dbReference type="NCBI Taxonomy" id="3914"/>
    <lineage>
        <taxon>Eukaryota</taxon>
        <taxon>Viridiplantae</taxon>
        <taxon>Streptophyta</taxon>
        <taxon>Embryophyta</taxon>
        <taxon>Tracheophyta</taxon>
        <taxon>Spermatophyta</taxon>
        <taxon>Magnoliopsida</taxon>
        <taxon>eudicotyledons</taxon>
        <taxon>Gunneridae</taxon>
        <taxon>Pentapetalae</taxon>
        <taxon>rosids</taxon>
        <taxon>fabids</taxon>
        <taxon>Fabales</taxon>
        <taxon>Fabaceae</taxon>
        <taxon>Papilionoideae</taxon>
        <taxon>50 kb inversion clade</taxon>
        <taxon>NPAAA clade</taxon>
        <taxon>indigoferoid/millettioid clade</taxon>
        <taxon>Phaseoleae</taxon>
        <taxon>Vigna</taxon>
    </lineage>
</organism>
<reference evidence="3" key="1">
    <citation type="journal article" date="2015" name="Proc. Natl. Acad. Sci. U.S.A.">
        <title>Genome sequencing of adzuki bean (Vigna angularis) provides insight into high starch and low fat accumulation and domestication.</title>
        <authorList>
            <person name="Yang K."/>
            <person name="Tian Z."/>
            <person name="Chen C."/>
            <person name="Luo L."/>
            <person name="Zhao B."/>
            <person name="Wang Z."/>
            <person name="Yu L."/>
            <person name="Li Y."/>
            <person name="Sun Y."/>
            <person name="Li W."/>
            <person name="Chen Y."/>
            <person name="Li Y."/>
            <person name="Zhang Y."/>
            <person name="Ai D."/>
            <person name="Zhao J."/>
            <person name="Shang C."/>
            <person name="Ma Y."/>
            <person name="Wu B."/>
            <person name="Wang M."/>
            <person name="Gao L."/>
            <person name="Sun D."/>
            <person name="Zhang P."/>
            <person name="Guo F."/>
            <person name="Wang W."/>
            <person name="Li Y."/>
            <person name="Wang J."/>
            <person name="Varshney R.K."/>
            <person name="Wang J."/>
            <person name="Ling H.Q."/>
            <person name="Wan P."/>
        </authorList>
    </citation>
    <scope>NUCLEOTIDE SEQUENCE</scope>
    <source>
        <strain evidence="3">cv. Jingnong 6</strain>
    </source>
</reference>
<proteinExistence type="predicted"/>
<evidence type="ECO:0000313" key="2">
    <source>
        <dbReference type="EMBL" id="KOM31534.1"/>
    </source>
</evidence>
<dbReference type="EMBL" id="CM003371">
    <property type="protein sequence ID" value="KOM31534.1"/>
    <property type="molecule type" value="Genomic_DNA"/>
</dbReference>
<dbReference type="AlphaFoldDB" id="A0A0L9TN03"/>
<dbReference type="Proteomes" id="UP000053144">
    <property type="component" value="Chromosome 1"/>
</dbReference>
<evidence type="ECO:0000256" key="1">
    <source>
        <dbReference type="SAM" id="MobiDB-lite"/>
    </source>
</evidence>